<dbReference type="WBParaSite" id="PDA_v2.g31051.t1">
    <property type="protein sequence ID" value="PDA_v2.g31051.t1"/>
    <property type="gene ID" value="PDA_v2.g31051"/>
</dbReference>
<protein>
    <submittedName>
        <fullName evidence="3">Uncharacterized protein</fullName>
    </submittedName>
</protein>
<evidence type="ECO:0000313" key="2">
    <source>
        <dbReference type="Proteomes" id="UP000887578"/>
    </source>
</evidence>
<feature type="region of interest" description="Disordered" evidence="1">
    <location>
        <begin position="138"/>
        <end position="167"/>
    </location>
</feature>
<proteinExistence type="predicted"/>
<reference evidence="3" key="1">
    <citation type="submission" date="2022-11" db="UniProtKB">
        <authorList>
            <consortium name="WormBaseParasite"/>
        </authorList>
    </citation>
    <scope>IDENTIFICATION</scope>
</reference>
<accession>A0A914QGE0</accession>
<keyword evidence="2" id="KW-1185">Reference proteome</keyword>
<dbReference type="Proteomes" id="UP000887578">
    <property type="component" value="Unplaced"/>
</dbReference>
<evidence type="ECO:0000313" key="3">
    <source>
        <dbReference type="WBParaSite" id="PDA_v2.g31051.t1"/>
    </source>
</evidence>
<dbReference type="AlphaFoldDB" id="A0A914QGE0"/>
<sequence length="167" mass="19459">MPNLKKLVTDFCARPERPAFTWKRVYKEMKKFNPEMFQHIPIRIKGALRFIVVDFRQSFKKVVERIPKTDLGVDVDPVEKRLVKKFDIHDEFYFKFVLQFGEEDDSEGDSEDDSDDAFEEMLYAAFFGNAFYEYEGQEGYSDESNGSDYFDGEQDAASADAADPDSY</sequence>
<organism evidence="2 3">
    <name type="scientific">Panagrolaimus davidi</name>
    <dbReference type="NCBI Taxonomy" id="227884"/>
    <lineage>
        <taxon>Eukaryota</taxon>
        <taxon>Metazoa</taxon>
        <taxon>Ecdysozoa</taxon>
        <taxon>Nematoda</taxon>
        <taxon>Chromadorea</taxon>
        <taxon>Rhabditida</taxon>
        <taxon>Tylenchina</taxon>
        <taxon>Panagrolaimomorpha</taxon>
        <taxon>Panagrolaimoidea</taxon>
        <taxon>Panagrolaimidae</taxon>
        <taxon>Panagrolaimus</taxon>
    </lineage>
</organism>
<name>A0A914QGE0_9BILA</name>
<evidence type="ECO:0000256" key="1">
    <source>
        <dbReference type="SAM" id="MobiDB-lite"/>
    </source>
</evidence>